<keyword evidence="4" id="KW-1185">Reference proteome</keyword>
<dbReference type="SUPFAM" id="SSF48452">
    <property type="entry name" value="TPR-like"/>
    <property type="match status" value="1"/>
</dbReference>
<dbReference type="STRING" id="315749.Bcer98_1372"/>
<dbReference type="PANTHER" id="PTHR43630">
    <property type="entry name" value="POLY-BETA-1,6-N-ACETYL-D-GLUCOSAMINE SYNTHASE"/>
    <property type="match status" value="1"/>
</dbReference>
<gene>
    <name evidence="3" type="ordered locus">Bcer98_1372</name>
</gene>
<dbReference type="InterPro" id="IPR019734">
    <property type="entry name" value="TPR_rpt"/>
</dbReference>
<keyword evidence="3" id="KW-0808">Transferase</keyword>
<dbReference type="InterPro" id="IPR011990">
    <property type="entry name" value="TPR-like_helical_dom_sf"/>
</dbReference>
<protein>
    <submittedName>
        <fullName evidence="3">Glycosyl transferase family 2</fullName>
    </submittedName>
</protein>
<keyword evidence="1" id="KW-0802">TPR repeat</keyword>
<evidence type="ECO:0000313" key="4">
    <source>
        <dbReference type="Proteomes" id="UP000002300"/>
    </source>
</evidence>
<feature type="domain" description="Glycosyltransferase 2-like" evidence="2">
    <location>
        <begin position="6"/>
        <end position="122"/>
    </location>
</feature>
<accession>A7GNI5</accession>
<reference evidence="3 4" key="1">
    <citation type="journal article" date="2008" name="Chem. Biol. Interact.">
        <title>Extending the Bacillus cereus group genomics to putative food-borne pathogens of different toxicity.</title>
        <authorList>
            <person name="Lapidus A."/>
            <person name="Goltsman E."/>
            <person name="Auger S."/>
            <person name="Galleron N."/>
            <person name="Segurens B."/>
            <person name="Dossat C."/>
            <person name="Land M.L."/>
            <person name="Broussolle V."/>
            <person name="Brillard J."/>
            <person name="Guinebretiere M.H."/>
            <person name="Sanchis V."/>
            <person name="Nguen-The C."/>
            <person name="Lereclus D."/>
            <person name="Richardson P."/>
            <person name="Wincker P."/>
            <person name="Weissenbach J."/>
            <person name="Ehrlich S.D."/>
            <person name="Sorokin A."/>
        </authorList>
    </citation>
    <scope>NUCLEOTIDE SEQUENCE [LARGE SCALE GENOMIC DNA]</scope>
    <source>
        <strain evidence="4">DSM 22905 / CIP 110041 / 391-98 / NVH 391-98</strain>
    </source>
</reference>
<dbReference type="KEGG" id="bcy:Bcer98_1372"/>
<dbReference type="CAZy" id="GT2">
    <property type="family name" value="Glycosyltransferase Family 2"/>
</dbReference>
<dbReference type="InterPro" id="IPR001173">
    <property type="entry name" value="Glyco_trans_2-like"/>
</dbReference>
<name>A7GNI5_BACCN</name>
<dbReference type="eggNOG" id="COG0457">
    <property type="taxonomic scope" value="Bacteria"/>
</dbReference>
<dbReference type="EMBL" id="CP000764">
    <property type="protein sequence ID" value="ABS21693.1"/>
    <property type="molecule type" value="Genomic_DNA"/>
</dbReference>
<dbReference type="Gene3D" id="3.90.550.10">
    <property type="entry name" value="Spore Coat Polysaccharide Biosynthesis Protein SpsA, Chain A"/>
    <property type="match status" value="1"/>
</dbReference>
<organism evidence="3 4">
    <name type="scientific">Bacillus cytotoxicus (strain DSM 22905 / CIP 110041 / 391-98 / NVH 391-98)</name>
    <dbReference type="NCBI Taxonomy" id="315749"/>
    <lineage>
        <taxon>Bacteria</taxon>
        <taxon>Bacillati</taxon>
        <taxon>Bacillota</taxon>
        <taxon>Bacilli</taxon>
        <taxon>Bacillales</taxon>
        <taxon>Bacillaceae</taxon>
        <taxon>Bacillus</taxon>
        <taxon>Bacillus cereus group</taxon>
    </lineage>
</organism>
<dbReference type="GeneID" id="33899274"/>
<dbReference type="Proteomes" id="UP000002300">
    <property type="component" value="Chromosome"/>
</dbReference>
<dbReference type="HOGENOM" id="CLU_023736_1_0_9"/>
<dbReference type="CDD" id="cd02511">
    <property type="entry name" value="Beta4Glucosyltransferase"/>
    <property type="match status" value="1"/>
</dbReference>
<dbReference type="OrthoDB" id="9815923at2"/>
<dbReference type="PANTHER" id="PTHR43630:SF2">
    <property type="entry name" value="GLYCOSYLTRANSFERASE"/>
    <property type="match status" value="1"/>
</dbReference>
<evidence type="ECO:0000256" key="1">
    <source>
        <dbReference type="PROSITE-ProRule" id="PRU00339"/>
    </source>
</evidence>
<dbReference type="SMART" id="SM00028">
    <property type="entry name" value="TPR"/>
    <property type="match status" value="3"/>
</dbReference>
<evidence type="ECO:0000313" key="3">
    <source>
        <dbReference type="EMBL" id="ABS21693.1"/>
    </source>
</evidence>
<evidence type="ECO:0000259" key="2">
    <source>
        <dbReference type="Pfam" id="PF00535"/>
    </source>
</evidence>
<dbReference type="Gene3D" id="1.25.40.10">
    <property type="entry name" value="Tetratricopeptide repeat domain"/>
    <property type="match status" value="1"/>
</dbReference>
<dbReference type="AlphaFoldDB" id="A7GNI5"/>
<proteinExistence type="predicted"/>
<dbReference type="PROSITE" id="PS50005">
    <property type="entry name" value="TPR"/>
    <property type="match status" value="1"/>
</dbReference>
<dbReference type="SUPFAM" id="SSF53448">
    <property type="entry name" value="Nucleotide-diphospho-sugar transferases"/>
    <property type="match status" value="1"/>
</dbReference>
<dbReference type="Pfam" id="PF13181">
    <property type="entry name" value="TPR_8"/>
    <property type="match status" value="2"/>
</dbReference>
<dbReference type="RefSeq" id="WP_012093864.1">
    <property type="nucleotide sequence ID" value="NC_009674.1"/>
</dbReference>
<sequence length="633" mass="73799">MKPFISACLIVKNEEDMLRKCLESLQGGVDEIVVVDTGSTDTTKEIAKEFTDKVYDFEWTNDFAEARNFAASKASGEWILAIDADECVDPKNLAAAIEEIQSHDNKFDVYAVEINSFSDKYGENLSMNHMQRIYKNNGEFHFSGAIHEQIVEKGEGRQELVFSALKLYHYGYLPNVVKKKNKRKRNMDILKKALKSNNNDGFTYFNYGQELRSLGKTKEALESFIKAYQNKEDVYEEWVSRCLYFIVEMLVELKRYEEAIVIINDAEEVFSTAPDFPFWKGEIYFKQKRFDDAKEVYTHIISNNMIYQNAVFNAGAKTFLPHVRLGEIYTQERQHQQALQHYVEALNENDSSVKIIVNIISLLSKYHTPEEIYDFISTRQIIKSDYIRTEVLKLLLDLGLGKVALLLMNDFINQQQLLIHSLQLKANMIIAEEPLQFTIDNLMYGIQMEVFDIADLIVLYAMTKDAHVQNILENSKFKHVFYNLFNKTKNAKKLKQDEYLPILEKAICFQKEEFVEKLISYTSLFPKQIYAKIADLFYNNAYEEIAMDFYQLSDENHVTKQGYVNIIEYLLMHENQEEAYRIALEALQKFKADFRFYKYSIEIEQGDTEGIISKAIQEFSDSNWLKGKLLMSI</sequence>
<dbReference type="Pfam" id="PF00535">
    <property type="entry name" value="Glycos_transf_2"/>
    <property type="match status" value="1"/>
</dbReference>
<dbReference type="eggNOG" id="COG0463">
    <property type="taxonomic scope" value="Bacteria"/>
</dbReference>
<dbReference type="GO" id="GO:0016740">
    <property type="term" value="F:transferase activity"/>
    <property type="evidence" value="ECO:0007669"/>
    <property type="project" value="UniProtKB-KW"/>
</dbReference>
<feature type="repeat" description="TPR" evidence="1">
    <location>
        <begin position="319"/>
        <end position="352"/>
    </location>
</feature>
<dbReference type="InterPro" id="IPR029044">
    <property type="entry name" value="Nucleotide-diphossugar_trans"/>
</dbReference>